<dbReference type="OrthoDB" id="9772751at2"/>
<dbReference type="InterPro" id="IPR000682">
    <property type="entry name" value="PCMT"/>
</dbReference>
<dbReference type="PANTHER" id="PTHR11579">
    <property type="entry name" value="PROTEIN-L-ISOASPARTATE O-METHYLTRANSFERASE"/>
    <property type="match status" value="1"/>
</dbReference>
<dbReference type="EC" id="2.1.1.77" evidence="3"/>
<dbReference type="RefSeq" id="WP_135595308.1">
    <property type="nucleotide sequence ID" value="NZ_RQEZ01000114.1"/>
</dbReference>
<keyword evidence="8" id="KW-0949">S-adenosyl-L-methionine</keyword>
<dbReference type="CDD" id="cd02440">
    <property type="entry name" value="AdoMet_MTases"/>
    <property type="match status" value="1"/>
</dbReference>
<keyword evidence="6 12" id="KW-0489">Methyltransferase</keyword>
<dbReference type="Gene3D" id="3.40.50.150">
    <property type="entry name" value="Vaccinia Virus protein VP39"/>
    <property type="match status" value="1"/>
</dbReference>
<evidence type="ECO:0000256" key="1">
    <source>
        <dbReference type="ARBA" id="ARBA00004496"/>
    </source>
</evidence>
<evidence type="ECO:0000256" key="6">
    <source>
        <dbReference type="ARBA" id="ARBA00022603"/>
    </source>
</evidence>
<evidence type="ECO:0000256" key="10">
    <source>
        <dbReference type="ARBA" id="ARBA00031323"/>
    </source>
</evidence>
<name>A0A5F1YAV6_9LEPT</name>
<comment type="caution">
    <text evidence="12">The sequence shown here is derived from an EMBL/GenBank/DDBJ whole genome shotgun (WGS) entry which is preliminary data.</text>
</comment>
<sequence length="227" mass="25512">MSSDSNLCDQKFRREERRRMVRSQIEVRGIRDPRILDAMNSIPRECFVPQLQASSAYEDKPLPIGCGQTISQPFMVAWMSELLSVVPGDRIFEIGTGSGYQTAVLDFLGAVIVSVEFFPELHRIALRNLEIWRPGFSNQHRLIVGDGTRILRSELRFEKILSCAALPRMPDTRSSYFQALVPGGSFVFPTETPTNGQRLIVGKRTLSGWSFQNHGGVRFVPLLGAKV</sequence>
<keyword evidence="7 12" id="KW-0808">Transferase</keyword>
<dbReference type="SUPFAM" id="SSF53335">
    <property type="entry name" value="S-adenosyl-L-methionine-dependent methyltransferases"/>
    <property type="match status" value="1"/>
</dbReference>
<evidence type="ECO:0000256" key="5">
    <source>
        <dbReference type="ARBA" id="ARBA00022490"/>
    </source>
</evidence>
<evidence type="ECO:0000256" key="2">
    <source>
        <dbReference type="ARBA" id="ARBA00005369"/>
    </source>
</evidence>
<proteinExistence type="inferred from homology"/>
<gene>
    <name evidence="12" type="ORF">EHQ17_08965</name>
</gene>
<keyword evidence="13" id="KW-1185">Reference proteome</keyword>
<organism evidence="12 13">
    <name type="scientific">Leptospira gomenensis</name>
    <dbReference type="NCBI Taxonomy" id="2484974"/>
    <lineage>
        <taxon>Bacteria</taxon>
        <taxon>Pseudomonadati</taxon>
        <taxon>Spirochaetota</taxon>
        <taxon>Spirochaetia</taxon>
        <taxon>Leptospirales</taxon>
        <taxon>Leptospiraceae</taxon>
        <taxon>Leptospira</taxon>
    </lineage>
</organism>
<dbReference type="PANTHER" id="PTHR11579:SF0">
    <property type="entry name" value="PROTEIN-L-ISOASPARTATE(D-ASPARTATE) O-METHYLTRANSFERASE"/>
    <property type="match status" value="1"/>
</dbReference>
<accession>A0A5F1YAV6</accession>
<keyword evidence="5" id="KW-0963">Cytoplasm</keyword>
<evidence type="ECO:0000256" key="11">
    <source>
        <dbReference type="ARBA" id="ARBA00031350"/>
    </source>
</evidence>
<dbReference type="Pfam" id="PF01135">
    <property type="entry name" value="PCMT"/>
    <property type="match status" value="1"/>
</dbReference>
<dbReference type="GO" id="GO:0005737">
    <property type="term" value="C:cytoplasm"/>
    <property type="evidence" value="ECO:0007669"/>
    <property type="project" value="UniProtKB-SubCell"/>
</dbReference>
<comment type="subcellular location">
    <subcellularLocation>
        <location evidence="1">Cytoplasm</location>
    </subcellularLocation>
</comment>
<dbReference type="GO" id="GO:0004719">
    <property type="term" value="F:protein-L-isoaspartate (D-aspartate) O-methyltransferase activity"/>
    <property type="evidence" value="ECO:0007669"/>
    <property type="project" value="UniProtKB-EC"/>
</dbReference>
<dbReference type="EMBL" id="RQFA01000037">
    <property type="protein sequence ID" value="TGK34543.1"/>
    <property type="molecule type" value="Genomic_DNA"/>
</dbReference>
<reference evidence="12" key="1">
    <citation type="journal article" date="2019" name="PLoS Negl. Trop. Dis.">
        <title>Revisiting the worldwide diversity of Leptospira species in the environment.</title>
        <authorList>
            <person name="Vincent A.T."/>
            <person name="Schiettekatte O."/>
            <person name="Bourhy P."/>
            <person name="Veyrier F.J."/>
            <person name="Picardeau M."/>
        </authorList>
    </citation>
    <scope>NUCLEOTIDE SEQUENCE [LARGE SCALE GENOMIC DNA]</scope>
    <source>
        <strain evidence="12">201800299</strain>
    </source>
</reference>
<protein>
    <recommendedName>
        <fullName evidence="4">Protein-L-isoaspartate O-methyltransferase</fullName>
        <ecNumber evidence="3">2.1.1.77</ecNumber>
    </recommendedName>
    <alternativeName>
        <fullName evidence="11">L-isoaspartyl protein carboxyl methyltransferase</fullName>
    </alternativeName>
    <alternativeName>
        <fullName evidence="9">Protein L-isoaspartyl methyltransferase</fullName>
    </alternativeName>
    <alternativeName>
        <fullName evidence="10">Protein-beta-aspartate methyltransferase</fullName>
    </alternativeName>
</protein>
<dbReference type="InterPro" id="IPR029063">
    <property type="entry name" value="SAM-dependent_MTases_sf"/>
</dbReference>
<dbReference type="AlphaFoldDB" id="A0A5F1YAV6"/>
<dbReference type="Proteomes" id="UP000298277">
    <property type="component" value="Unassembled WGS sequence"/>
</dbReference>
<dbReference type="GO" id="GO:0032259">
    <property type="term" value="P:methylation"/>
    <property type="evidence" value="ECO:0007669"/>
    <property type="project" value="UniProtKB-KW"/>
</dbReference>
<evidence type="ECO:0000256" key="7">
    <source>
        <dbReference type="ARBA" id="ARBA00022679"/>
    </source>
</evidence>
<evidence type="ECO:0000313" key="13">
    <source>
        <dbReference type="Proteomes" id="UP000298277"/>
    </source>
</evidence>
<evidence type="ECO:0000256" key="4">
    <source>
        <dbReference type="ARBA" id="ARBA00013346"/>
    </source>
</evidence>
<evidence type="ECO:0000256" key="9">
    <source>
        <dbReference type="ARBA" id="ARBA00030757"/>
    </source>
</evidence>
<comment type="similarity">
    <text evidence="2">Belongs to the methyltransferase superfamily. L-isoaspartyl/D-aspartyl protein methyltransferase family.</text>
</comment>
<evidence type="ECO:0000256" key="8">
    <source>
        <dbReference type="ARBA" id="ARBA00022691"/>
    </source>
</evidence>
<evidence type="ECO:0000313" key="12">
    <source>
        <dbReference type="EMBL" id="TGK34543.1"/>
    </source>
</evidence>
<evidence type="ECO:0000256" key="3">
    <source>
        <dbReference type="ARBA" id="ARBA00011890"/>
    </source>
</evidence>